<dbReference type="EnsemblPlants" id="Kaladp0059s0050.1.v1.1">
    <property type="protein sequence ID" value="Kaladp0059s0050.1.v1.1.CDS.1"/>
    <property type="gene ID" value="Kaladp0059s0050.v1.1"/>
</dbReference>
<keyword evidence="2" id="KW-0472">Membrane</keyword>
<organism evidence="4 5">
    <name type="scientific">Kalanchoe fedtschenkoi</name>
    <name type="common">Lavender scallops</name>
    <name type="synonym">South American air plant</name>
    <dbReference type="NCBI Taxonomy" id="63787"/>
    <lineage>
        <taxon>Eukaryota</taxon>
        <taxon>Viridiplantae</taxon>
        <taxon>Streptophyta</taxon>
        <taxon>Embryophyta</taxon>
        <taxon>Tracheophyta</taxon>
        <taxon>Spermatophyta</taxon>
        <taxon>Magnoliopsida</taxon>
        <taxon>eudicotyledons</taxon>
        <taxon>Gunneridae</taxon>
        <taxon>Pentapetalae</taxon>
        <taxon>Saxifragales</taxon>
        <taxon>Crassulaceae</taxon>
        <taxon>Kalanchoe</taxon>
    </lineage>
</organism>
<dbReference type="Gene3D" id="2.30.180.10">
    <property type="entry name" value="FAS1 domain"/>
    <property type="match status" value="1"/>
</dbReference>
<dbReference type="InterPro" id="IPR000782">
    <property type="entry name" value="FAS1_domain"/>
</dbReference>
<keyword evidence="2" id="KW-0812">Transmembrane</keyword>
<dbReference type="InterPro" id="IPR036378">
    <property type="entry name" value="FAS1_dom_sf"/>
</dbReference>
<dbReference type="Pfam" id="PF02469">
    <property type="entry name" value="Fasciclin"/>
    <property type="match status" value="1"/>
</dbReference>
<name>A0A7N0UAL2_KALFE</name>
<dbReference type="OMA" id="QSIQPDF"/>
<dbReference type="Proteomes" id="UP000594263">
    <property type="component" value="Unplaced"/>
</dbReference>
<evidence type="ECO:0000256" key="2">
    <source>
        <dbReference type="SAM" id="Phobius"/>
    </source>
</evidence>
<keyword evidence="5" id="KW-1185">Reference proteome</keyword>
<dbReference type="SUPFAM" id="SSF82153">
    <property type="entry name" value="FAS1 domain"/>
    <property type="match status" value="1"/>
</dbReference>
<keyword evidence="2" id="KW-1133">Transmembrane helix</keyword>
<proteinExistence type="inferred from homology"/>
<feature type="transmembrane region" description="Helical" evidence="2">
    <location>
        <begin position="12"/>
        <end position="30"/>
    </location>
</feature>
<dbReference type="Gramene" id="Kaladp0059s0050.1.v1.1">
    <property type="protein sequence ID" value="Kaladp0059s0050.1.v1.1.CDS.1"/>
    <property type="gene ID" value="Kaladp0059s0050.v1.1"/>
</dbReference>
<evidence type="ECO:0000259" key="3">
    <source>
        <dbReference type="PROSITE" id="PS50213"/>
    </source>
</evidence>
<dbReference type="PANTHER" id="PTHR37232">
    <property type="entry name" value="FASCICLIN DOMAIN PROTEIN"/>
    <property type="match status" value="1"/>
</dbReference>
<evidence type="ECO:0000313" key="4">
    <source>
        <dbReference type="EnsemblPlants" id="Kaladp0059s0050.1.v1.1.CDS.1"/>
    </source>
</evidence>
<evidence type="ECO:0000256" key="1">
    <source>
        <dbReference type="ARBA" id="ARBA00007843"/>
    </source>
</evidence>
<accession>A0A7N0UAL2</accession>
<dbReference type="AlphaFoldDB" id="A0A7N0UAL2"/>
<reference evidence="4" key="1">
    <citation type="submission" date="2021-01" db="UniProtKB">
        <authorList>
            <consortium name="EnsemblPlants"/>
        </authorList>
    </citation>
    <scope>IDENTIFICATION</scope>
</reference>
<evidence type="ECO:0000313" key="5">
    <source>
        <dbReference type="Proteomes" id="UP000594263"/>
    </source>
</evidence>
<protein>
    <recommendedName>
        <fullName evidence="3">FAS1 domain-containing protein</fullName>
    </recommendedName>
</protein>
<sequence>MKKAGVSRNPITSICLAISICCSLVIILSLRKLPEVSQPNLRANSSDEPPAIGKFGGMMIELLPDDLPFTVFLPSDEAFGNVLKLKVNESLTGEQLNDTQAVLSRVLGFSAVPRAIYSAEVPASSGKEVDFDSLSGFRLCVWKEEGGRLVVNRVKSISEDYRVRETIVHIMDGVIMDADFEQSFREEDDED</sequence>
<comment type="similarity">
    <text evidence="1">Belongs to the fasciclin-like AGP family.</text>
</comment>
<feature type="domain" description="FAS1" evidence="3">
    <location>
        <begin position="23"/>
        <end position="175"/>
    </location>
</feature>
<dbReference type="PANTHER" id="PTHR37232:SF2">
    <property type="entry name" value="FAS1 DOMAIN-CONTAINING PROTEIN"/>
    <property type="match status" value="1"/>
</dbReference>
<dbReference type="PROSITE" id="PS50213">
    <property type="entry name" value="FAS1"/>
    <property type="match status" value="1"/>
</dbReference>